<dbReference type="InterPro" id="IPR050196">
    <property type="entry name" value="Cytochrome_P450_Monoox"/>
</dbReference>
<dbReference type="RefSeq" id="WP_183342273.1">
    <property type="nucleotide sequence ID" value="NZ_JACHNU010000002.1"/>
</dbReference>
<comment type="similarity">
    <text evidence="1 8">Belongs to the cytochrome P450 family.</text>
</comment>
<dbReference type="InterPro" id="IPR036396">
    <property type="entry name" value="Cyt_P450_sf"/>
</dbReference>
<evidence type="ECO:0000256" key="8">
    <source>
        <dbReference type="RuleBase" id="RU000461"/>
    </source>
</evidence>
<dbReference type="GO" id="GO:0005506">
    <property type="term" value="F:iron ion binding"/>
    <property type="evidence" value="ECO:0007669"/>
    <property type="project" value="InterPro"/>
</dbReference>
<dbReference type="Gene3D" id="1.10.630.10">
    <property type="entry name" value="Cytochrome P450"/>
    <property type="match status" value="1"/>
</dbReference>
<keyword evidence="2 7" id="KW-0349">Heme</keyword>
<evidence type="ECO:0000256" key="6">
    <source>
        <dbReference type="ARBA" id="ARBA00023033"/>
    </source>
</evidence>
<comment type="caution">
    <text evidence="10">The sequence shown here is derived from an EMBL/GenBank/DDBJ whole genome shotgun (WGS) entry which is preliminary data.</text>
</comment>
<evidence type="ECO:0000313" key="10">
    <source>
        <dbReference type="EMBL" id="MBB4662807.1"/>
    </source>
</evidence>
<dbReference type="PROSITE" id="PS00086">
    <property type="entry name" value="CYTOCHROME_P450"/>
    <property type="match status" value="1"/>
</dbReference>
<evidence type="ECO:0000256" key="9">
    <source>
        <dbReference type="SAM" id="MobiDB-lite"/>
    </source>
</evidence>
<dbReference type="Proteomes" id="UP000585272">
    <property type="component" value="Unassembled WGS sequence"/>
</dbReference>
<evidence type="ECO:0000256" key="1">
    <source>
        <dbReference type="ARBA" id="ARBA00010617"/>
    </source>
</evidence>
<dbReference type="GO" id="GO:0016705">
    <property type="term" value="F:oxidoreductase activity, acting on paired donors, with incorporation or reduction of molecular oxygen"/>
    <property type="evidence" value="ECO:0007669"/>
    <property type="project" value="InterPro"/>
</dbReference>
<gene>
    <name evidence="10" type="ORF">BDZ31_002393</name>
</gene>
<name>A0A840ICY9_9ACTN</name>
<dbReference type="PANTHER" id="PTHR24291:SF50">
    <property type="entry name" value="BIFUNCTIONAL ALBAFLAVENONE MONOOXYGENASE_TERPENE SYNTHASE"/>
    <property type="match status" value="1"/>
</dbReference>
<dbReference type="GO" id="GO:0004497">
    <property type="term" value="F:monooxygenase activity"/>
    <property type="evidence" value="ECO:0007669"/>
    <property type="project" value="UniProtKB-KW"/>
</dbReference>
<evidence type="ECO:0000256" key="4">
    <source>
        <dbReference type="ARBA" id="ARBA00023002"/>
    </source>
</evidence>
<dbReference type="InterPro" id="IPR001128">
    <property type="entry name" value="Cyt_P450"/>
</dbReference>
<accession>A0A840ICY9</accession>
<protein>
    <submittedName>
        <fullName evidence="10">Cytochrome P450</fullName>
    </submittedName>
</protein>
<proteinExistence type="inferred from homology"/>
<dbReference type="EMBL" id="JACHNU010000002">
    <property type="protein sequence ID" value="MBB4662807.1"/>
    <property type="molecule type" value="Genomic_DNA"/>
</dbReference>
<dbReference type="AlphaFoldDB" id="A0A840ICY9"/>
<dbReference type="GO" id="GO:0020037">
    <property type="term" value="F:heme binding"/>
    <property type="evidence" value="ECO:0007669"/>
    <property type="project" value="InterPro"/>
</dbReference>
<evidence type="ECO:0000256" key="7">
    <source>
        <dbReference type="PIRSR" id="PIRSR602401-1"/>
    </source>
</evidence>
<evidence type="ECO:0000256" key="5">
    <source>
        <dbReference type="ARBA" id="ARBA00023004"/>
    </source>
</evidence>
<dbReference type="PRINTS" id="PR00463">
    <property type="entry name" value="EP450I"/>
</dbReference>
<feature type="binding site" description="axial binding residue" evidence="7">
    <location>
        <position position="436"/>
    </location>
    <ligand>
        <name>heme</name>
        <dbReference type="ChEBI" id="CHEBI:30413"/>
    </ligand>
    <ligandPart>
        <name>Fe</name>
        <dbReference type="ChEBI" id="CHEBI:18248"/>
    </ligandPart>
</feature>
<dbReference type="PANTHER" id="PTHR24291">
    <property type="entry name" value="CYTOCHROME P450 FAMILY 4"/>
    <property type="match status" value="1"/>
</dbReference>
<keyword evidence="3 7" id="KW-0479">Metal-binding</keyword>
<keyword evidence="4 8" id="KW-0560">Oxidoreductase</keyword>
<keyword evidence="6 8" id="KW-0503">Monooxygenase</keyword>
<reference evidence="10 11" key="1">
    <citation type="submission" date="2020-08" db="EMBL/GenBank/DDBJ databases">
        <title>Genomic Encyclopedia of Archaeal and Bacterial Type Strains, Phase II (KMG-II): from individual species to whole genera.</title>
        <authorList>
            <person name="Goeker M."/>
        </authorList>
    </citation>
    <scope>NUCLEOTIDE SEQUENCE [LARGE SCALE GENOMIC DNA]</scope>
    <source>
        <strain evidence="10 11">DSM 23288</strain>
    </source>
</reference>
<organism evidence="10 11">
    <name type="scientific">Conexibacter arvalis</name>
    <dbReference type="NCBI Taxonomy" id="912552"/>
    <lineage>
        <taxon>Bacteria</taxon>
        <taxon>Bacillati</taxon>
        <taxon>Actinomycetota</taxon>
        <taxon>Thermoleophilia</taxon>
        <taxon>Solirubrobacterales</taxon>
        <taxon>Conexibacteraceae</taxon>
        <taxon>Conexibacter</taxon>
    </lineage>
</organism>
<evidence type="ECO:0000256" key="2">
    <source>
        <dbReference type="ARBA" id="ARBA00022617"/>
    </source>
</evidence>
<evidence type="ECO:0000313" key="11">
    <source>
        <dbReference type="Proteomes" id="UP000585272"/>
    </source>
</evidence>
<keyword evidence="5 7" id="KW-0408">Iron</keyword>
<dbReference type="Pfam" id="PF00067">
    <property type="entry name" value="p450"/>
    <property type="match status" value="1"/>
</dbReference>
<dbReference type="InterPro" id="IPR017972">
    <property type="entry name" value="Cyt_P450_CS"/>
</dbReference>
<dbReference type="PRINTS" id="PR00385">
    <property type="entry name" value="P450"/>
</dbReference>
<evidence type="ECO:0000256" key="3">
    <source>
        <dbReference type="ARBA" id="ARBA00022723"/>
    </source>
</evidence>
<dbReference type="InterPro" id="IPR002401">
    <property type="entry name" value="Cyt_P450_E_grp-I"/>
</dbReference>
<sequence length="498" mass="55138">MTASSPAAAPQPAPSVAPDAELDPASAPLPPGPRGAELLRWMARFRTQEGPLEVLADVGRRYGDVCLFDLPRQRLVIVRGPEAVRRVLVSNQDNYRKSNQYELLEPVLGKGLVTSSGPLWQRQRKLVQPMFAKRHLAPFADHMAAAAGAALDQWEATRRDGEQVEVSAEILQIGLDTVGRALVGHDFTGRAAEFGEALANALHQAGALGRSTGVSVGQYLRGADIQKAARVTHPLRWRSGIRSAEVLTGIGRELIDERLAHGHGERDDLLKLLMEAEDEETGERMDREQVLDELMTFLAAGHETTAHGLSWMYYLLSQHPEARERMEAEVDEVLGGRVPTADDAERLPWTRACFEEAMRIFPPVWHVQRVANEDDVVCGRRIPAGALVFVSIWSTHRDPAVWPNPAGYDPRRWLGDEPRRRPRFSYLPFGGGRRICVGHGFAMLNATLLAAMIAQRFRFDFVPGSKIVLDPTVTIRPLHGIPMTIHRRERIGAVGAKA</sequence>
<keyword evidence="11" id="KW-1185">Reference proteome</keyword>
<dbReference type="CDD" id="cd20620">
    <property type="entry name" value="CYP132-like"/>
    <property type="match status" value="1"/>
</dbReference>
<feature type="region of interest" description="Disordered" evidence="9">
    <location>
        <begin position="1"/>
        <end position="33"/>
    </location>
</feature>
<dbReference type="SUPFAM" id="SSF48264">
    <property type="entry name" value="Cytochrome P450"/>
    <property type="match status" value="1"/>
</dbReference>
<comment type="cofactor">
    <cofactor evidence="7">
        <name>heme</name>
        <dbReference type="ChEBI" id="CHEBI:30413"/>
    </cofactor>
</comment>